<accession>A0A8T0VJR7</accession>
<evidence type="ECO:0000256" key="1">
    <source>
        <dbReference type="SAM" id="MobiDB-lite"/>
    </source>
</evidence>
<feature type="region of interest" description="Disordered" evidence="1">
    <location>
        <begin position="28"/>
        <end position="133"/>
    </location>
</feature>
<keyword evidence="3" id="KW-1185">Reference proteome</keyword>
<feature type="compositionally biased region" description="Polar residues" evidence="1">
    <location>
        <begin position="43"/>
        <end position="52"/>
    </location>
</feature>
<feature type="non-terminal residue" evidence="2">
    <location>
        <position position="133"/>
    </location>
</feature>
<evidence type="ECO:0000313" key="2">
    <source>
        <dbReference type="EMBL" id="KAG2633876.1"/>
    </source>
</evidence>
<protein>
    <submittedName>
        <fullName evidence="2">Uncharacterized protein</fullName>
    </submittedName>
</protein>
<dbReference type="Proteomes" id="UP000823388">
    <property type="component" value="Chromosome 2N"/>
</dbReference>
<organism evidence="2 3">
    <name type="scientific">Panicum virgatum</name>
    <name type="common">Blackwell switchgrass</name>
    <dbReference type="NCBI Taxonomy" id="38727"/>
    <lineage>
        <taxon>Eukaryota</taxon>
        <taxon>Viridiplantae</taxon>
        <taxon>Streptophyta</taxon>
        <taxon>Embryophyta</taxon>
        <taxon>Tracheophyta</taxon>
        <taxon>Spermatophyta</taxon>
        <taxon>Magnoliopsida</taxon>
        <taxon>Liliopsida</taxon>
        <taxon>Poales</taxon>
        <taxon>Poaceae</taxon>
        <taxon>PACMAD clade</taxon>
        <taxon>Panicoideae</taxon>
        <taxon>Panicodae</taxon>
        <taxon>Paniceae</taxon>
        <taxon>Panicinae</taxon>
        <taxon>Panicum</taxon>
        <taxon>Panicum sect. Hiantes</taxon>
    </lineage>
</organism>
<dbReference type="AlphaFoldDB" id="A0A8T0VJR7"/>
<proteinExistence type="predicted"/>
<feature type="non-terminal residue" evidence="2">
    <location>
        <position position="1"/>
    </location>
</feature>
<gene>
    <name evidence="2" type="ORF">PVAP13_2NG230415</name>
</gene>
<sequence length="133" mass="14638">DRRSSVCPAVCPPCLKIFVRLEIPQATAAAGPSSQWPWPAPPLQNQARSELPTSPPLPSHYRPTPTPHLHISATRPPPRVLRRSRRDPGPRHSPEGTSVPARHSTLRPRIPRAAPTVQRSRPRSEGPTVCFPS</sequence>
<reference evidence="2" key="1">
    <citation type="submission" date="2020-05" db="EMBL/GenBank/DDBJ databases">
        <title>WGS assembly of Panicum virgatum.</title>
        <authorList>
            <person name="Lovell J.T."/>
            <person name="Jenkins J."/>
            <person name="Shu S."/>
            <person name="Juenger T.E."/>
            <person name="Schmutz J."/>
        </authorList>
    </citation>
    <scope>NUCLEOTIDE SEQUENCE</scope>
    <source>
        <strain evidence="2">AP13</strain>
    </source>
</reference>
<evidence type="ECO:0000313" key="3">
    <source>
        <dbReference type="Proteomes" id="UP000823388"/>
    </source>
</evidence>
<comment type="caution">
    <text evidence="2">The sequence shown here is derived from an EMBL/GenBank/DDBJ whole genome shotgun (WGS) entry which is preliminary data.</text>
</comment>
<dbReference type="EMBL" id="CM029040">
    <property type="protein sequence ID" value="KAG2633876.1"/>
    <property type="molecule type" value="Genomic_DNA"/>
</dbReference>
<name>A0A8T0VJR7_PANVG</name>